<dbReference type="SUPFAM" id="SSF57701">
    <property type="entry name" value="Zn2/Cys6 DNA-binding domain"/>
    <property type="match status" value="1"/>
</dbReference>
<keyword evidence="6" id="KW-0805">Transcription regulation</keyword>
<organism evidence="15 16">
    <name type="scientific">Saccharomyces uvarum</name>
    <name type="common">Yeast</name>
    <name type="synonym">Saccharomyces bayanus var. uvarum</name>
    <dbReference type="NCBI Taxonomy" id="230603"/>
    <lineage>
        <taxon>Eukaryota</taxon>
        <taxon>Fungi</taxon>
        <taxon>Dikarya</taxon>
        <taxon>Ascomycota</taxon>
        <taxon>Saccharomycotina</taxon>
        <taxon>Saccharomycetes</taxon>
        <taxon>Saccharomycetales</taxon>
        <taxon>Saccharomycetaceae</taxon>
        <taxon>Saccharomyces</taxon>
    </lineage>
</organism>
<dbReference type="PROSITE" id="PS50048">
    <property type="entry name" value="ZN2_CY6_FUNGAL_2"/>
    <property type="match status" value="1"/>
</dbReference>
<keyword evidence="4" id="KW-0479">Metal-binding</keyword>
<evidence type="ECO:0000256" key="12">
    <source>
        <dbReference type="SAM" id="MobiDB-lite"/>
    </source>
</evidence>
<dbReference type="Pfam" id="PF24990">
    <property type="entry name" value="PAS_13"/>
    <property type="match status" value="2"/>
</dbReference>
<evidence type="ECO:0000256" key="7">
    <source>
        <dbReference type="ARBA" id="ARBA00023125"/>
    </source>
</evidence>
<name>A0AA35JEM6_SACUV</name>
<dbReference type="CDD" id="cd00067">
    <property type="entry name" value="GAL4"/>
    <property type="match status" value="1"/>
</dbReference>
<dbReference type="AlphaFoldDB" id="A0AA35JEM6"/>
<feature type="compositionally biased region" description="Low complexity" evidence="12">
    <location>
        <begin position="178"/>
        <end position="197"/>
    </location>
</feature>
<dbReference type="GO" id="GO:0006094">
    <property type="term" value="P:gluconeogenesis"/>
    <property type="evidence" value="ECO:0007669"/>
    <property type="project" value="UniProtKB-KW"/>
</dbReference>
<dbReference type="GO" id="GO:0008270">
    <property type="term" value="F:zinc ion binding"/>
    <property type="evidence" value="ECO:0007669"/>
    <property type="project" value="InterPro"/>
</dbReference>
<evidence type="ECO:0000256" key="4">
    <source>
        <dbReference type="ARBA" id="ARBA00022723"/>
    </source>
</evidence>
<dbReference type="InterPro" id="IPR036864">
    <property type="entry name" value="Zn2-C6_fun-type_DNA-bd_sf"/>
</dbReference>
<dbReference type="SMART" id="SM00091">
    <property type="entry name" value="PAS"/>
    <property type="match status" value="1"/>
</dbReference>
<evidence type="ECO:0000256" key="3">
    <source>
        <dbReference type="ARBA" id="ARBA00022432"/>
    </source>
</evidence>
<feature type="domain" description="PAS" evidence="14">
    <location>
        <begin position="433"/>
        <end position="484"/>
    </location>
</feature>
<dbReference type="InterPro" id="IPR050335">
    <property type="entry name" value="ERT1_acuK_gluconeogen_tf"/>
</dbReference>
<comment type="similarity">
    <text evidence="2">Belongs to the ERT1/acuK family.</text>
</comment>
<evidence type="ECO:0000256" key="9">
    <source>
        <dbReference type="ARBA" id="ARBA00023163"/>
    </source>
</evidence>
<accession>A0AA35JEM6</accession>
<evidence type="ECO:0000256" key="5">
    <source>
        <dbReference type="ARBA" id="ARBA00022833"/>
    </source>
</evidence>
<evidence type="ECO:0000259" key="14">
    <source>
        <dbReference type="PROSITE" id="PS50112"/>
    </source>
</evidence>
<dbReference type="NCBIfam" id="TIGR00229">
    <property type="entry name" value="sensory_box"/>
    <property type="match status" value="1"/>
</dbReference>
<dbReference type="EMBL" id="OX365915">
    <property type="protein sequence ID" value="CAI4059227.1"/>
    <property type="molecule type" value="Genomic_DNA"/>
</dbReference>
<dbReference type="GO" id="GO:0000981">
    <property type="term" value="F:DNA-binding transcription factor activity, RNA polymerase II-specific"/>
    <property type="evidence" value="ECO:0007669"/>
    <property type="project" value="InterPro"/>
</dbReference>
<dbReference type="InterPro" id="IPR000014">
    <property type="entry name" value="PAS"/>
</dbReference>
<evidence type="ECO:0000256" key="1">
    <source>
        <dbReference type="ARBA" id="ARBA00004123"/>
    </source>
</evidence>
<keyword evidence="9" id="KW-0804">Transcription</keyword>
<feature type="region of interest" description="Disordered" evidence="12">
    <location>
        <begin position="1"/>
        <end position="30"/>
    </location>
</feature>
<evidence type="ECO:0000313" key="16">
    <source>
        <dbReference type="Proteomes" id="UP001162090"/>
    </source>
</evidence>
<evidence type="ECO:0000256" key="11">
    <source>
        <dbReference type="ARBA" id="ARBA00032020"/>
    </source>
</evidence>
<dbReference type="PANTHER" id="PTHR47659">
    <property type="entry name" value="ZN(II)2CYS6 TRANSCRIPTION FACTOR (EUROFUNG)-RELATED"/>
    <property type="match status" value="1"/>
</dbReference>
<dbReference type="SMART" id="SM00066">
    <property type="entry name" value="GAL4"/>
    <property type="match status" value="1"/>
</dbReference>
<evidence type="ECO:0000259" key="13">
    <source>
        <dbReference type="PROSITE" id="PS50048"/>
    </source>
</evidence>
<dbReference type="PROSITE" id="PS00463">
    <property type="entry name" value="ZN2_CY6_FUNGAL_1"/>
    <property type="match status" value="1"/>
</dbReference>
<dbReference type="GO" id="GO:0005634">
    <property type="term" value="C:nucleus"/>
    <property type="evidence" value="ECO:0007669"/>
    <property type="project" value="UniProtKB-SubCell"/>
</dbReference>
<protein>
    <recommendedName>
        <fullName evidence="11">Ethanol regulator of translation 1</fullName>
    </recommendedName>
</protein>
<dbReference type="PROSITE" id="PS50112">
    <property type="entry name" value="PAS"/>
    <property type="match status" value="1"/>
</dbReference>
<keyword evidence="3" id="KW-0312">Gluconeogenesis</keyword>
<evidence type="ECO:0000256" key="8">
    <source>
        <dbReference type="ARBA" id="ARBA00023159"/>
    </source>
</evidence>
<dbReference type="Pfam" id="PF00172">
    <property type="entry name" value="Zn_clus"/>
    <property type="match status" value="1"/>
</dbReference>
<keyword evidence="10" id="KW-0539">Nucleus</keyword>
<dbReference type="Proteomes" id="UP001162090">
    <property type="component" value="Chromosome 4"/>
</dbReference>
<feature type="compositionally biased region" description="Polar residues" evidence="12">
    <location>
        <begin position="9"/>
        <end position="20"/>
    </location>
</feature>
<comment type="subcellular location">
    <subcellularLocation>
        <location evidence="1">Nucleus</location>
    </subcellularLocation>
</comment>
<dbReference type="InterPro" id="IPR035965">
    <property type="entry name" value="PAS-like_dom_sf"/>
</dbReference>
<keyword evidence="7" id="KW-0238">DNA-binding</keyword>
<gene>
    <name evidence="15" type="primary">SUVC04G4520</name>
    <name evidence="15" type="ORF">SUVC_04G4520</name>
</gene>
<dbReference type="SUPFAM" id="SSF55785">
    <property type="entry name" value="PYP-like sensor domain (PAS domain)"/>
    <property type="match status" value="1"/>
</dbReference>
<dbReference type="PANTHER" id="PTHR47659:SF1">
    <property type="entry name" value="TRANSCRIPTION ACTIVATOR OF GLUCONEOGENESIS ERT1"/>
    <property type="match status" value="1"/>
</dbReference>
<evidence type="ECO:0000256" key="2">
    <source>
        <dbReference type="ARBA" id="ARBA00010855"/>
    </source>
</evidence>
<dbReference type="InterPro" id="IPR001138">
    <property type="entry name" value="Zn2Cys6_DnaBD"/>
</dbReference>
<sequence>MSTSDDNDYNTPTTRDSPVDSSGPLGKKRKKRKNTNVACVNCSRLHVSCEAKRPCLRCISKGLTATCVDAPRKKSKYLAGIPNRELPMNIQPEHPRKIMIPIYNNNNNNNNNNNSSISISNIGEQQKFTSPQHIVHKAKFLSNAADSEYSILSNIIYQDTLSNKIPIDILYSNTNSASNSTIGNSSNNSPTGTNTSPEETEMEKIRQLYSEQRANIASHPYPSSNQNVYSILLGTSSAQIVASQVNLFANHFPLVPVEPPDGSLNFKRLLPRDPSEKGSQINWDASINQYYLNSEVVTFPELAIPLKKKQNHLVSVSLESCSPDATNIKSNVEWEHSLRYSTPMEIYTSINAPFSHTPGFHHLLVYLKHRFNQQDLVKMCRSIAEFRPIFIACSVTLTEEDMIFMEQCYQRTLLEYVKFIGQIGTPTCIWRRNGQISYVNEEFEILSGWTREELLNKMTFIVEIMDDESVRDYFTTLSKVAYKDFKGSEKMKVCRLLSPIRGKVIQCCCMWTLKRDVSGLPLMILGNFMPILN</sequence>
<evidence type="ECO:0000313" key="15">
    <source>
        <dbReference type="EMBL" id="CAI4059227.1"/>
    </source>
</evidence>
<reference evidence="15" key="1">
    <citation type="submission" date="2022-10" db="EMBL/GenBank/DDBJ databases">
        <authorList>
            <person name="Byrne P K."/>
        </authorList>
    </citation>
    <scope>NUCLEOTIDE SEQUENCE</scope>
    <source>
        <strain evidence="15">CBS7001</strain>
    </source>
</reference>
<keyword evidence="8" id="KW-0010">Activator</keyword>
<keyword evidence="5" id="KW-0862">Zinc</keyword>
<evidence type="ECO:0000256" key="10">
    <source>
        <dbReference type="ARBA" id="ARBA00023242"/>
    </source>
</evidence>
<dbReference type="CDD" id="cd00130">
    <property type="entry name" value="PAS"/>
    <property type="match status" value="1"/>
</dbReference>
<dbReference type="GO" id="GO:0000977">
    <property type="term" value="F:RNA polymerase II transcription regulatory region sequence-specific DNA binding"/>
    <property type="evidence" value="ECO:0007669"/>
    <property type="project" value="TreeGrafter"/>
</dbReference>
<dbReference type="InterPro" id="IPR056751">
    <property type="entry name" value="PAS_13"/>
</dbReference>
<feature type="domain" description="Zn(2)-C6 fungal-type" evidence="13">
    <location>
        <begin position="38"/>
        <end position="69"/>
    </location>
</feature>
<proteinExistence type="inferred from homology"/>
<dbReference type="GO" id="GO:0009267">
    <property type="term" value="P:cellular response to starvation"/>
    <property type="evidence" value="ECO:0007669"/>
    <property type="project" value="TreeGrafter"/>
</dbReference>
<feature type="region of interest" description="Disordered" evidence="12">
    <location>
        <begin position="178"/>
        <end position="201"/>
    </location>
</feature>
<evidence type="ECO:0000256" key="6">
    <source>
        <dbReference type="ARBA" id="ARBA00023015"/>
    </source>
</evidence>
<dbReference type="Gene3D" id="3.30.450.20">
    <property type="entry name" value="PAS domain"/>
    <property type="match status" value="1"/>
</dbReference>